<gene>
    <name evidence="2" type="ORF">FD25_GL002467</name>
</gene>
<accession>A0A0R1LJC6</accession>
<feature type="domain" description="SnoaL-like" evidence="1">
    <location>
        <begin position="6"/>
        <end position="136"/>
    </location>
</feature>
<keyword evidence="3" id="KW-1185">Reference proteome</keyword>
<organism evidence="2 3">
    <name type="scientific">Levilactobacillus acidifarinae DSM 19394 = JCM 15949</name>
    <dbReference type="NCBI Taxonomy" id="1423715"/>
    <lineage>
        <taxon>Bacteria</taxon>
        <taxon>Bacillati</taxon>
        <taxon>Bacillota</taxon>
        <taxon>Bacilli</taxon>
        <taxon>Lactobacillales</taxon>
        <taxon>Lactobacillaceae</taxon>
        <taxon>Levilactobacillus</taxon>
    </lineage>
</organism>
<evidence type="ECO:0000259" key="1">
    <source>
        <dbReference type="Pfam" id="PF13577"/>
    </source>
</evidence>
<reference evidence="2 3" key="1">
    <citation type="journal article" date="2015" name="Genome Announc.">
        <title>Expanding the biotechnology potential of lactobacilli through comparative genomics of 213 strains and associated genera.</title>
        <authorList>
            <person name="Sun Z."/>
            <person name="Harris H.M."/>
            <person name="McCann A."/>
            <person name="Guo C."/>
            <person name="Argimon S."/>
            <person name="Zhang W."/>
            <person name="Yang X."/>
            <person name="Jeffery I.B."/>
            <person name="Cooney J.C."/>
            <person name="Kagawa T.F."/>
            <person name="Liu W."/>
            <person name="Song Y."/>
            <person name="Salvetti E."/>
            <person name="Wrobel A."/>
            <person name="Rasinkangas P."/>
            <person name="Parkhill J."/>
            <person name="Rea M.C."/>
            <person name="O'Sullivan O."/>
            <person name="Ritari J."/>
            <person name="Douillard F.P."/>
            <person name="Paul Ross R."/>
            <person name="Yang R."/>
            <person name="Briner A.E."/>
            <person name="Felis G.E."/>
            <person name="de Vos W.M."/>
            <person name="Barrangou R."/>
            <person name="Klaenhammer T.R."/>
            <person name="Caufield P.W."/>
            <person name="Cui Y."/>
            <person name="Zhang H."/>
            <person name="O'Toole P.W."/>
        </authorList>
    </citation>
    <scope>NUCLEOTIDE SEQUENCE [LARGE SCALE GENOMIC DNA]</scope>
    <source>
        <strain evidence="2 3">DSM 19394</strain>
    </source>
</reference>
<dbReference type="InterPro" id="IPR037401">
    <property type="entry name" value="SnoaL-like"/>
</dbReference>
<dbReference type="RefSeq" id="WP_225428538.1">
    <property type="nucleotide sequence ID" value="NZ_AZDV01000005.1"/>
</dbReference>
<dbReference type="STRING" id="1423715.FD25_GL002467"/>
<dbReference type="CDD" id="cd00531">
    <property type="entry name" value="NTF2_like"/>
    <property type="match status" value="1"/>
</dbReference>
<comment type="caution">
    <text evidence="2">The sequence shown here is derived from an EMBL/GenBank/DDBJ whole genome shotgun (WGS) entry which is preliminary data.</text>
</comment>
<dbReference type="Gene3D" id="3.10.450.50">
    <property type="match status" value="1"/>
</dbReference>
<dbReference type="EMBL" id="AZDV01000005">
    <property type="protein sequence ID" value="KRK96006.1"/>
    <property type="molecule type" value="Genomic_DNA"/>
</dbReference>
<dbReference type="PATRIC" id="fig|1423715.3.peg.2545"/>
<evidence type="ECO:0000313" key="3">
    <source>
        <dbReference type="Proteomes" id="UP000051955"/>
    </source>
</evidence>
<dbReference type="InterPro" id="IPR032710">
    <property type="entry name" value="NTF2-like_dom_sf"/>
</dbReference>
<dbReference type="Proteomes" id="UP000051955">
    <property type="component" value="Unassembled WGS sequence"/>
</dbReference>
<dbReference type="Pfam" id="PF13577">
    <property type="entry name" value="SnoaL_4"/>
    <property type="match status" value="1"/>
</dbReference>
<proteinExistence type="predicted"/>
<dbReference type="AlphaFoldDB" id="A0A0R1LJC6"/>
<evidence type="ECO:0000313" key="2">
    <source>
        <dbReference type="EMBL" id="KRK96006.1"/>
    </source>
</evidence>
<dbReference type="SUPFAM" id="SSF54427">
    <property type="entry name" value="NTF2-like"/>
    <property type="match status" value="1"/>
</dbReference>
<protein>
    <submittedName>
        <fullName evidence="2">Bile acid 7-alpha-dehydratase</fullName>
    </submittedName>
</protein>
<sequence length="145" mass="16661">MTMSTQEISDRLELKQLVDQFSNYADTKENDKQVKLFAPDGQVNIINNGEVTFSLKGRDAIEQAFSQSMDDYQSVFHMSGQHTVDFLDATHATGVAYNYVVLVKLVDGKPQTTQEGVRYEDRYEKIAGHWLITERNSHFNWHLDL</sequence>
<name>A0A0R1LJC6_9LACO</name>